<dbReference type="PANTHER" id="PTHR33568">
    <property type="entry name" value="DNA POLYMERASE"/>
    <property type="match status" value="1"/>
</dbReference>
<dbReference type="Proteomes" id="UP001353858">
    <property type="component" value="Unassembled WGS sequence"/>
</dbReference>
<comment type="caution">
    <text evidence="1">The sequence shown here is derived from an EMBL/GenBank/DDBJ whole genome shotgun (WGS) entry which is preliminary data.</text>
</comment>
<dbReference type="EMBL" id="JARPUR010000001">
    <property type="protein sequence ID" value="KAK4885206.1"/>
    <property type="molecule type" value="Genomic_DNA"/>
</dbReference>
<keyword evidence="2" id="KW-1185">Reference proteome</keyword>
<proteinExistence type="predicted"/>
<evidence type="ECO:0000313" key="1">
    <source>
        <dbReference type="EMBL" id="KAK4885206.1"/>
    </source>
</evidence>
<reference evidence="2" key="1">
    <citation type="submission" date="2023-01" db="EMBL/GenBank/DDBJ databases">
        <title>Key to firefly adult light organ development and bioluminescence: homeobox transcription factors regulate luciferase expression and transportation to peroxisome.</title>
        <authorList>
            <person name="Fu X."/>
        </authorList>
    </citation>
    <scope>NUCLEOTIDE SEQUENCE [LARGE SCALE GENOMIC DNA]</scope>
</reference>
<dbReference type="AlphaFoldDB" id="A0AAN7PL93"/>
<dbReference type="SUPFAM" id="SSF56672">
    <property type="entry name" value="DNA/RNA polymerases"/>
    <property type="match status" value="1"/>
</dbReference>
<name>A0AAN7PL93_9COLE</name>
<accession>A0AAN7PL93</accession>
<gene>
    <name evidence="1" type="ORF">RN001_001477</name>
</gene>
<protein>
    <submittedName>
        <fullName evidence="1">Uncharacterized protein</fullName>
    </submittedName>
</protein>
<dbReference type="PANTHER" id="PTHR33568:SF3">
    <property type="entry name" value="DNA-DIRECTED DNA POLYMERASE"/>
    <property type="match status" value="1"/>
</dbReference>
<dbReference type="InterPro" id="IPR043502">
    <property type="entry name" value="DNA/RNA_pol_sf"/>
</dbReference>
<evidence type="ECO:0000313" key="2">
    <source>
        <dbReference type="Proteomes" id="UP001353858"/>
    </source>
</evidence>
<dbReference type="InterPro" id="IPR023211">
    <property type="entry name" value="DNA_pol_palm_dom_sf"/>
</dbReference>
<dbReference type="Gene3D" id="3.90.1600.10">
    <property type="entry name" value="Palm domain of DNA polymerase"/>
    <property type="match status" value="1"/>
</dbReference>
<organism evidence="1 2">
    <name type="scientific">Aquatica leii</name>
    <dbReference type="NCBI Taxonomy" id="1421715"/>
    <lineage>
        <taxon>Eukaryota</taxon>
        <taxon>Metazoa</taxon>
        <taxon>Ecdysozoa</taxon>
        <taxon>Arthropoda</taxon>
        <taxon>Hexapoda</taxon>
        <taxon>Insecta</taxon>
        <taxon>Pterygota</taxon>
        <taxon>Neoptera</taxon>
        <taxon>Endopterygota</taxon>
        <taxon>Coleoptera</taxon>
        <taxon>Polyphaga</taxon>
        <taxon>Elateriformia</taxon>
        <taxon>Elateroidea</taxon>
        <taxon>Lampyridae</taxon>
        <taxon>Luciolinae</taxon>
        <taxon>Aquatica</taxon>
    </lineage>
</organism>
<sequence length="201" mass="22874">MLTDPSVEAHSLTAVDDDTVILNWDRPDEGIVPLKTVNVALATYTTANARLERVLYFDTDSIIFTQKPGEWVPATGDFLGDMTDEIECYGPGSKIVEFVSGGPKNYAFKVFSTKSKSYEYTCKVKGITLNFKNAQVVNFETLKSLVLDQAEDTYVQTDRRICRNSMYDVLSRPEKKVYRVNYTKRRRLEDSVDTLPYGYRS</sequence>
<dbReference type="GO" id="GO:0071897">
    <property type="term" value="P:DNA biosynthetic process"/>
    <property type="evidence" value="ECO:0007669"/>
    <property type="project" value="UniProtKB-ARBA"/>
</dbReference>